<feature type="binding site" evidence="9">
    <location>
        <begin position="39"/>
        <end position="43"/>
    </location>
    <ligand>
        <name>substrate</name>
    </ligand>
</feature>
<feature type="domain" description="Carbohydrate kinase PfkB" evidence="10">
    <location>
        <begin position="2"/>
        <end position="292"/>
    </location>
</feature>
<dbReference type="GO" id="GO:0046872">
    <property type="term" value="F:metal ion binding"/>
    <property type="evidence" value="ECO:0007669"/>
    <property type="project" value="UniProtKB-KW"/>
</dbReference>
<dbReference type="Pfam" id="PF00294">
    <property type="entry name" value="PfkB"/>
    <property type="match status" value="1"/>
</dbReference>
<accession>A0A6M8B762</accession>
<feature type="binding site" evidence="9">
    <location>
        <position position="183"/>
    </location>
    <ligand>
        <name>ATP</name>
        <dbReference type="ChEBI" id="CHEBI:30616"/>
    </ligand>
</feature>
<dbReference type="InterPro" id="IPR029056">
    <property type="entry name" value="Ribokinase-like"/>
</dbReference>
<feature type="binding site" evidence="9">
    <location>
        <begin position="11"/>
        <end position="13"/>
    </location>
    <ligand>
        <name>substrate</name>
    </ligand>
</feature>
<comment type="catalytic activity">
    <reaction evidence="9">
        <text>D-ribose + ATP = D-ribose 5-phosphate + ADP + H(+)</text>
        <dbReference type="Rhea" id="RHEA:13697"/>
        <dbReference type="ChEBI" id="CHEBI:15378"/>
        <dbReference type="ChEBI" id="CHEBI:30616"/>
        <dbReference type="ChEBI" id="CHEBI:47013"/>
        <dbReference type="ChEBI" id="CHEBI:78346"/>
        <dbReference type="ChEBI" id="CHEBI:456216"/>
        <dbReference type="EC" id="2.7.1.15"/>
    </reaction>
</comment>
<feature type="active site" description="Proton acceptor" evidence="9">
    <location>
        <position position="253"/>
    </location>
</feature>
<dbReference type="HAMAP" id="MF_01987">
    <property type="entry name" value="Ribokinase"/>
    <property type="match status" value="1"/>
</dbReference>
<proteinExistence type="inferred from homology"/>
<dbReference type="CDD" id="cd01174">
    <property type="entry name" value="ribokinase"/>
    <property type="match status" value="1"/>
</dbReference>
<comment type="pathway">
    <text evidence="9">Carbohydrate metabolism; D-ribose degradation; D-ribose 5-phosphate from beta-D-ribopyranose: step 2/2.</text>
</comment>
<dbReference type="UniPathway" id="UPA00916">
    <property type="reaction ID" value="UER00889"/>
</dbReference>
<dbReference type="Gene3D" id="3.40.1190.20">
    <property type="match status" value="1"/>
</dbReference>
<keyword evidence="8 9" id="KW-0119">Carbohydrate metabolism</keyword>
<keyword evidence="9" id="KW-0963">Cytoplasm</keyword>
<dbReference type="GO" id="GO:0005829">
    <property type="term" value="C:cytosol"/>
    <property type="evidence" value="ECO:0007669"/>
    <property type="project" value="TreeGrafter"/>
</dbReference>
<feature type="binding site" evidence="9">
    <location>
        <position position="292"/>
    </location>
    <ligand>
        <name>K(+)</name>
        <dbReference type="ChEBI" id="CHEBI:29103"/>
    </ligand>
</feature>
<keyword evidence="3 9" id="KW-0547">Nucleotide-binding</keyword>
<evidence type="ECO:0000256" key="1">
    <source>
        <dbReference type="ARBA" id="ARBA00022679"/>
    </source>
</evidence>
<feature type="binding site" evidence="9">
    <location>
        <begin position="252"/>
        <end position="253"/>
    </location>
    <ligand>
        <name>ATP</name>
        <dbReference type="ChEBI" id="CHEBI:30616"/>
    </ligand>
</feature>
<comment type="function">
    <text evidence="9">Catalyzes the phosphorylation of ribose at O-5 in a reaction requiring ATP and magnesium. The resulting D-ribose-5-phosphate can then be used either for sythesis of nucleotides, histidine, and tryptophan, or as a component of the pentose phosphate pathway.</text>
</comment>
<dbReference type="SUPFAM" id="SSF53613">
    <property type="entry name" value="Ribokinase-like"/>
    <property type="match status" value="1"/>
</dbReference>
<evidence type="ECO:0000313" key="11">
    <source>
        <dbReference type="EMBL" id="QKD80420.1"/>
    </source>
</evidence>
<feature type="binding site" evidence="9">
    <location>
        <position position="249"/>
    </location>
    <ligand>
        <name>K(+)</name>
        <dbReference type="ChEBI" id="CHEBI:29103"/>
    </ligand>
</feature>
<dbReference type="GO" id="GO:0019303">
    <property type="term" value="P:D-ribose catabolic process"/>
    <property type="evidence" value="ECO:0007669"/>
    <property type="project" value="UniProtKB-UniRule"/>
</dbReference>
<feature type="binding site" evidence="9">
    <location>
        <position position="288"/>
    </location>
    <ligand>
        <name>K(+)</name>
        <dbReference type="ChEBI" id="CHEBI:29103"/>
    </ligand>
</feature>
<sequence>MGRVIVVGSINQDITVTVERFPAPGETLAGTSTSYRLGGKGANQAAAAAHGGAEALLVGRVGGDAAGITLREDLRSHGVDVSALRTDEEITTGIAFITVSAAGENTIILDAGANARVTGAQAAEAIDAGADDVIVLQGEIPAATNEEIIEWAHRAGARVVLNLAPVYPIAPDALASVDVLVVNETECGLVLGSPAPSTPEEAITAAAALRERGIEGVLVTLGAAGAVWACAEGSGHVPAIDLGPVVDTTGAGDASVGVLAAALAAGHGFASAVAEGMRAGSTAVLAAGAAASYAAIAPVSPAS</sequence>
<comment type="subcellular location">
    <subcellularLocation>
        <location evidence="9">Cytoplasm</location>
    </subcellularLocation>
</comment>
<comment type="caution">
    <text evidence="9">Lacks conserved residue(s) required for the propagation of feature annotation.</text>
</comment>
<dbReference type="InterPro" id="IPR002139">
    <property type="entry name" value="Ribo/fructo_kinase"/>
</dbReference>
<protein>
    <recommendedName>
        <fullName evidence="9">Ribokinase</fullName>
        <shortName evidence="9">RK</shortName>
        <ecNumber evidence="9">2.7.1.15</ecNumber>
    </recommendedName>
</protein>
<evidence type="ECO:0000256" key="2">
    <source>
        <dbReference type="ARBA" id="ARBA00022723"/>
    </source>
</evidence>
<dbReference type="RefSeq" id="WP_159522434.1">
    <property type="nucleotide sequence ID" value="NZ_CP053642.1"/>
</dbReference>
<evidence type="ECO:0000256" key="7">
    <source>
        <dbReference type="ARBA" id="ARBA00022958"/>
    </source>
</evidence>
<evidence type="ECO:0000256" key="8">
    <source>
        <dbReference type="ARBA" id="ARBA00023277"/>
    </source>
</evidence>
<feature type="binding site" evidence="9">
    <location>
        <position position="286"/>
    </location>
    <ligand>
        <name>K(+)</name>
        <dbReference type="ChEBI" id="CHEBI:29103"/>
    </ligand>
</feature>
<dbReference type="EC" id="2.7.1.15" evidence="9"/>
<dbReference type="GO" id="GO:0005524">
    <property type="term" value="F:ATP binding"/>
    <property type="evidence" value="ECO:0007669"/>
    <property type="project" value="UniProtKB-UniRule"/>
</dbReference>
<dbReference type="EMBL" id="CP053642">
    <property type="protein sequence ID" value="QKD80420.1"/>
    <property type="molecule type" value="Genomic_DNA"/>
</dbReference>
<name>A0A6M8B762_9ACTO</name>
<keyword evidence="1 9" id="KW-0808">Transferase</keyword>
<keyword evidence="5 9" id="KW-0067">ATP-binding</keyword>
<dbReference type="GO" id="GO:0004747">
    <property type="term" value="F:ribokinase activity"/>
    <property type="evidence" value="ECO:0007669"/>
    <property type="project" value="UniProtKB-UniRule"/>
</dbReference>
<comment type="similarity">
    <text evidence="9">Belongs to the carbohydrate kinase PfkB family. Ribokinase subfamily.</text>
</comment>
<gene>
    <name evidence="9" type="primary">rbsK</name>
    <name evidence="11" type="ORF">HPC72_09550</name>
</gene>
<keyword evidence="12" id="KW-1185">Reference proteome</keyword>
<dbReference type="AlphaFoldDB" id="A0A6M8B762"/>
<keyword evidence="4 9" id="KW-0418">Kinase</keyword>
<evidence type="ECO:0000256" key="3">
    <source>
        <dbReference type="ARBA" id="ARBA00022741"/>
    </source>
</evidence>
<feature type="binding site" evidence="9">
    <location>
        <position position="247"/>
    </location>
    <ligand>
        <name>K(+)</name>
        <dbReference type="ChEBI" id="CHEBI:29103"/>
    </ligand>
</feature>
<dbReference type="PANTHER" id="PTHR10584:SF166">
    <property type="entry name" value="RIBOKINASE"/>
    <property type="match status" value="1"/>
</dbReference>
<feature type="binding site" evidence="9">
    <location>
        <begin position="220"/>
        <end position="225"/>
    </location>
    <ligand>
        <name>ATP</name>
        <dbReference type="ChEBI" id="CHEBI:30616"/>
    </ligand>
</feature>
<feature type="binding site" evidence="9">
    <location>
        <position position="253"/>
    </location>
    <ligand>
        <name>substrate</name>
    </ligand>
</feature>
<evidence type="ECO:0000256" key="6">
    <source>
        <dbReference type="ARBA" id="ARBA00022842"/>
    </source>
</evidence>
<feature type="binding site" evidence="9">
    <location>
        <position position="283"/>
    </location>
    <ligand>
        <name>K(+)</name>
        <dbReference type="ChEBI" id="CHEBI:29103"/>
    </ligand>
</feature>
<comment type="cofactor">
    <cofactor evidence="9">
        <name>Mg(2+)</name>
        <dbReference type="ChEBI" id="CHEBI:18420"/>
    </cofactor>
    <text evidence="9">Requires a divalent cation, most likely magnesium in vivo, as an electrophilic catalyst to aid phosphoryl group transfer. It is the chelate of the metal and the nucleotide that is the actual substrate.</text>
</comment>
<comment type="subunit">
    <text evidence="9">Homodimer.</text>
</comment>
<keyword evidence="6 9" id="KW-0460">Magnesium</keyword>
<feature type="binding site" evidence="9">
    <location>
        <position position="139"/>
    </location>
    <ligand>
        <name>substrate</name>
    </ligand>
</feature>
<reference evidence="11 12" key="1">
    <citation type="submission" date="2020-05" db="EMBL/GenBank/DDBJ databases">
        <title>Actinomyces sp. zg-325.</title>
        <authorList>
            <person name="Yang C."/>
        </authorList>
    </citation>
    <scope>NUCLEOTIDE SEQUENCE [LARGE SCALE GENOMIC DNA]</scope>
    <source>
        <strain evidence="12">zg-325</strain>
    </source>
</reference>
<keyword evidence="7 9" id="KW-0630">Potassium</keyword>
<dbReference type="InterPro" id="IPR011611">
    <property type="entry name" value="PfkB_dom"/>
</dbReference>
<keyword evidence="2 9" id="KW-0479">Metal-binding</keyword>
<dbReference type="PANTHER" id="PTHR10584">
    <property type="entry name" value="SUGAR KINASE"/>
    <property type="match status" value="1"/>
</dbReference>
<dbReference type="Proteomes" id="UP000504752">
    <property type="component" value="Chromosome"/>
</dbReference>
<dbReference type="KEGG" id="amam:HPC72_09550"/>
<evidence type="ECO:0000259" key="10">
    <source>
        <dbReference type="Pfam" id="PF00294"/>
    </source>
</evidence>
<organism evidence="11 12">
    <name type="scientific">Actinomyces marmotae</name>
    <dbReference type="NCBI Taxonomy" id="2737173"/>
    <lineage>
        <taxon>Bacteria</taxon>
        <taxon>Bacillati</taxon>
        <taxon>Actinomycetota</taxon>
        <taxon>Actinomycetes</taxon>
        <taxon>Actinomycetales</taxon>
        <taxon>Actinomycetaceae</taxon>
        <taxon>Actinomyces</taxon>
    </lineage>
</organism>
<comment type="activity regulation">
    <text evidence="9">Activated by a monovalent cation that binds near, but not in, the active site. The most likely occupant of the site in vivo is potassium. Ion binding induces a conformational change that may alter substrate affinity.</text>
</comment>
<dbReference type="PRINTS" id="PR00990">
    <property type="entry name" value="RIBOKINASE"/>
</dbReference>
<evidence type="ECO:0000256" key="4">
    <source>
        <dbReference type="ARBA" id="ARBA00022777"/>
    </source>
</evidence>
<evidence type="ECO:0000313" key="12">
    <source>
        <dbReference type="Proteomes" id="UP000504752"/>
    </source>
</evidence>
<evidence type="ECO:0000256" key="9">
    <source>
        <dbReference type="HAMAP-Rule" id="MF_01987"/>
    </source>
</evidence>
<dbReference type="InterPro" id="IPR011877">
    <property type="entry name" value="Ribokinase"/>
</dbReference>
<evidence type="ECO:0000256" key="5">
    <source>
        <dbReference type="ARBA" id="ARBA00022840"/>
    </source>
</evidence>